<dbReference type="Pfam" id="PF13378">
    <property type="entry name" value="MR_MLE_C"/>
    <property type="match status" value="1"/>
</dbReference>
<dbReference type="RefSeq" id="WP_141870756.1">
    <property type="nucleotide sequence ID" value="NZ_VFOX01000001.1"/>
</dbReference>
<dbReference type="PANTHER" id="PTHR48080">
    <property type="entry name" value="D-GALACTONATE DEHYDRATASE-RELATED"/>
    <property type="match status" value="1"/>
</dbReference>
<evidence type="ECO:0000313" key="3">
    <source>
        <dbReference type="Proteomes" id="UP000317209"/>
    </source>
</evidence>
<dbReference type="InterPro" id="IPR029017">
    <property type="entry name" value="Enolase-like_N"/>
</dbReference>
<dbReference type="Proteomes" id="UP000317209">
    <property type="component" value="Unassembled WGS sequence"/>
</dbReference>
<dbReference type="InterPro" id="IPR034593">
    <property type="entry name" value="DgoD-like"/>
</dbReference>
<dbReference type="Gene3D" id="3.20.20.120">
    <property type="entry name" value="Enolase-like C-terminal domain"/>
    <property type="match status" value="1"/>
</dbReference>
<dbReference type="SUPFAM" id="SSF51604">
    <property type="entry name" value="Enolase C-terminal domain-like"/>
    <property type="match status" value="1"/>
</dbReference>
<dbReference type="AlphaFoldDB" id="A0A543BIN9"/>
<sequence>MQPRIVDVETIPIRLPFVASIAPWTQLHNHEWEYLEVVRVRTDDPEITGYGETLIYYTGEPVSEEFAAFAIGRTPLEVLHTPGIGTPLRMALFDALGKALGVPVNELFGRPVVRDRCPISWWNTKMPPEVLAEQAASAVAGGYLSHKIKGRPWFDIREQVAAISSVTPDEYRIDVDWNSMLGTAAQALPVLQELQHEEKIGLFESPLNRTDTAGQARIRAAISTPLVEHFDIGLAPTWLAQDTLDGFVVNGQDPAAAFAQSDTAAAFHKDVFLQMCGTAITTAWVSHVGSVAESARLPAITAMNIYRDDLLTDPLQIRGGHVTVPAGPGLGITVDDELLERRRVPRGSRPAPVRRLLTFALGDGRERQYVDTNQLWRDCTTNATMPVQAPGAALTIRLDDGSADFDGLHRQASRHPLWN</sequence>
<reference evidence="2 3" key="1">
    <citation type="submission" date="2019-06" db="EMBL/GenBank/DDBJ databases">
        <title>Sequencing the genomes of 1000 actinobacteria strains.</title>
        <authorList>
            <person name="Klenk H.-P."/>
        </authorList>
    </citation>
    <scope>NUCLEOTIDE SEQUENCE [LARGE SCALE GENOMIC DNA]</scope>
    <source>
        <strain evidence="2 3">DSM 20169</strain>
    </source>
</reference>
<dbReference type="SMART" id="SM00922">
    <property type="entry name" value="MR_MLE"/>
    <property type="match status" value="1"/>
</dbReference>
<dbReference type="Gene3D" id="3.30.390.10">
    <property type="entry name" value="Enolase-like, N-terminal domain"/>
    <property type="match status" value="1"/>
</dbReference>
<evidence type="ECO:0000313" key="2">
    <source>
        <dbReference type="EMBL" id="TQL84729.1"/>
    </source>
</evidence>
<evidence type="ECO:0000259" key="1">
    <source>
        <dbReference type="SMART" id="SM00922"/>
    </source>
</evidence>
<organism evidence="2 3">
    <name type="scientific">Microbacterium saperdae</name>
    <dbReference type="NCBI Taxonomy" id="69368"/>
    <lineage>
        <taxon>Bacteria</taxon>
        <taxon>Bacillati</taxon>
        <taxon>Actinomycetota</taxon>
        <taxon>Actinomycetes</taxon>
        <taxon>Micrococcales</taxon>
        <taxon>Microbacteriaceae</taxon>
        <taxon>Microbacterium</taxon>
    </lineage>
</organism>
<comment type="caution">
    <text evidence="2">The sequence shown here is derived from an EMBL/GenBank/DDBJ whole genome shotgun (WGS) entry which is preliminary data.</text>
</comment>
<accession>A0A543BIN9</accession>
<dbReference type="InterPro" id="IPR013342">
    <property type="entry name" value="Mandelate_racemase_C"/>
</dbReference>
<proteinExistence type="predicted"/>
<keyword evidence="3" id="KW-1185">Reference proteome</keyword>
<dbReference type="EMBL" id="VFOX01000001">
    <property type="protein sequence ID" value="TQL84729.1"/>
    <property type="molecule type" value="Genomic_DNA"/>
</dbReference>
<dbReference type="InterPro" id="IPR029065">
    <property type="entry name" value="Enolase_C-like"/>
</dbReference>
<name>A0A543BIN9_9MICO</name>
<gene>
    <name evidence="2" type="ORF">FB560_0321</name>
</gene>
<protein>
    <submittedName>
        <fullName evidence="2">Galactonate dehydratase</fullName>
    </submittedName>
</protein>
<dbReference type="OrthoDB" id="9774531at2"/>
<dbReference type="InterPro" id="IPR036849">
    <property type="entry name" value="Enolase-like_C_sf"/>
</dbReference>
<feature type="domain" description="Mandelate racemase/muconate lactonizing enzyme C-terminal" evidence="1">
    <location>
        <begin position="128"/>
        <end position="225"/>
    </location>
</feature>
<dbReference type="SUPFAM" id="SSF54826">
    <property type="entry name" value="Enolase N-terminal domain-like"/>
    <property type="match status" value="1"/>
</dbReference>